<reference evidence="2" key="1">
    <citation type="submission" date="2020-05" db="EMBL/GenBank/DDBJ databases">
        <title>WGS assembly of Panicum virgatum.</title>
        <authorList>
            <person name="Lovell J.T."/>
            <person name="Jenkins J."/>
            <person name="Shu S."/>
            <person name="Juenger T.E."/>
            <person name="Schmutz J."/>
        </authorList>
    </citation>
    <scope>NUCLEOTIDE SEQUENCE</scope>
    <source>
        <strain evidence="2">AP13</strain>
    </source>
</reference>
<evidence type="ECO:0000313" key="3">
    <source>
        <dbReference type="Proteomes" id="UP000823388"/>
    </source>
</evidence>
<proteinExistence type="predicted"/>
<dbReference type="PANTHER" id="PTHR34835:SF69">
    <property type="entry name" value="UBIQUITIN-LIKE PROTEASE FAMILY PROFILE DOMAIN-CONTAINING PROTEIN"/>
    <property type="match status" value="1"/>
</dbReference>
<accession>A0A8T0SKE5</accession>
<dbReference type="EMBL" id="CM029045">
    <property type="protein sequence ID" value="KAG2597754.1"/>
    <property type="molecule type" value="Genomic_DNA"/>
</dbReference>
<comment type="caution">
    <text evidence="2">The sequence shown here is derived from an EMBL/GenBank/DDBJ whole genome shotgun (WGS) entry which is preliminary data.</text>
</comment>
<dbReference type="Proteomes" id="UP000823388">
    <property type="component" value="Chromosome 5K"/>
</dbReference>
<name>A0A8T0SKE5_PANVG</name>
<dbReference type="PANTHER" id="PTHR34835">
    <property type="entry name" value="OS07G0283600 PROTEIN-RELATED"/>
    <property type="match status" value="1"/>
</dbReference>
<evidence type="ECO:0000313" key="2">
    <source>
        <dbReference type="EMBL" id="KAG2597754.1"/>
    </source>
</evidence>
<gene>
    <name evidence="2" type="ORF">PVAP13_5KG222821</name>
</gene>
<dbReference type="AlphaFoldDB" id="A0A8T0SKE5"/>
<evidence type="ECO:0000256" key="1">
    <source>
        <dbReference type="SAM" id="MobiDB-lite"/>
    </source>
</evidence>
<sequence>MALQPASGRRRPGAARVSGGRRRRGGPRHRARRARGPRRPERRAAGRARARPRGLGRDPAEEGDAAAVRRALGLGPGEAPTLQSERDAFVVAFLLLLVEHFFAPGSVGRRGKVNEEVFHALANPAEVHLYDWSEFVLEEFRRCAGRVRQQVTSGCSKISPSGCLLFLQIFYLDQLDSEATGCGVPRDVLPRVAAYDYKSLYQLFDLTGSLNGLRVASSCLESLSLSSRSRHKPMIFKALPRVQSHIPAFFLFKS</sequence>
<organism evidence="2 3">
    <name type="scientific">Panicum virgatum</name>
    <name type="common">Blackwell switchgrass</name>
    <dbReference type="NCBI Taxonomy" id="38727"/>
    <lineage>
        <taxon>Eukaryota</taxon>
        <taxon>Viridiplantae</taxon>
        <taxon>Streptophyta</taxon>
        <taxon>Embryophyta</taxon>
        <taxon>Tracheophyta</taxon>
        <taxon>Spermatophyta</taxon>
        <taxon>Magnoliopsida</taxon>
        <taxon>Liliopsida</taxon>
        <taxon>Poales</taxon>
        <taxon>Poaceae</taxon>
        <taxon>PACMAD clade</taxon>
        <taxon>Panicoideae</taxon>
        <taxon>Panicodae</taxon>
        <taxon>Paniceae</taxon>
        <taxon>Panicinae</taxon>
        <taxon>Panicum</taxon>
        <taxon>Panicum sect. Hiantes</taxon>
    </lineage>
</organism>
<feature type="region of interest" description="Disordered" evidence="1">
    <location>
        <begin position="1"/>
        <end position="63"/>
    </location>
</feature>
<feature type="compositionally biased region" description="Basic residues" evidence="1">
    <location>
        <begin position="8"/>
        <end position="37"/>
    </location>
</feature>
<feature type="compositionally biased region" description="Basic residues" evidence="1">
    <location>
        <begin position="45"/>
        <end position="54"/>
    </location>
</feature>
<protein>
    <submittedName>
        <fullName evidence="2">Uncharacterized protein</fullName>
    </submittedName>
</protein>
<keyword evidence="3" id="KW-1185">Reference proteome</keyword>